<sequence>MYNKTFKRMLDLILALVLTVPLGIIGVIVAIAIKLDSKGSVFFKQERAGKDGEVFKVYKFRTMIENAVNVGSGLSTFEGDPRVTRVGSLLRKTSLDEIPQLINVIKGEMSFVGPRPPVPYHPKKYEDYSINEKKRFAVRPGITGYAQVKGRNSLTWAERFVYDNEYVDKQSSWLDLKIVLLTFYKIIKSENIHGPNRKKKK</sequence>
<dbReference type="Pfam" id="PF02397">
    <property type="entry name" value="Bac_transf"/>
    <property type="match status" value="1"/>
</dbReference>
<dbReference type="Proteomes" id="UP001597041">
    <property type="component" value="Unassembled WGS sequence"/>
</dbReference>
<comment type="similarity">
    <text evidence="1">Belongs to the bacterial sugar transferase family.</text>
</comment>
<evidence type="ECO:0000256" key="1">
    <source>
        <dbReference type="ARBA" id="ARBA00006464"/>
    </source>
</evidence>
<keyword evidence="2" id="KW-0472">Membrane</keyword>
<proteinExistence type="inferred from homology"/>
<reference evidence="5" key="1">
    <citation type="journal article" date="2019" name="Int. J. Syst. Evol. Microbiol.">
        <title>The Global Catalogue of Microorganisms (GCM) 10K type strain sequencing project: providing services to taxonomists for standard genome sequencing and annotation.</title>
        <authorList>
            <consortium name="The Broad Institute Genomics Platform"/>
            <consortium name="The Broad Institute Genome Sequencing Center for Infectious Disease"/>
            <person name="Wu L."/>
            <person name="Ma J."/>
        </authorList>
    </citation>
    <scope>NUCLEOTIDE SEQUENCE [LARGE SCALE GENOMIC DNA]</scope>
    <source>
        <strain evidence="5">CCUG 56608</strain>
    </source>
</reference>
<keyword evidence="2" id="KW-1133">Transmembrane helix</keyword>
<dbReference type="InterPro" id="IPR003362">
    <property type="entry name" value="Bact_transf"/>
</dbReference>
<gene>
    <name evidence="4" type="ORF">ACFQ19_00095</name>
</gene>
<name>A0ABW3NA72_9BACI</name>
<feature type="transmembrane region" description="Helical" evidence="2">
    <location>
        <begin position="12"/>
        <end position="33"/>
    </location>
</feature>
<keyword evidence="5" id="KW-1185">Reference proteome</keyword>
<feature type="domain" description="Bacterial sugar transferase" evidence="3">
    <location>
        <begin position="7"/>
        <end position="187"/>
    </location>
</feature>
<comment type="caution">
    <text evidence="4">The sequence shown here is derived from an EMBL/GenBank/DDBJ whole genome shotgun (WGS) entry which is preliminary data.</text>
</comment>
<evidence type="ECO:0000313" key="5">
    <source>
        <dbReference type="Proteomes" id="UP001597041"/>
    </source>
</evidence>
<organism evidence="4 5">
    <name type="scientific">Oceanobacillus locisalsi</name>
    <dbReference type="NCBI Taxonomy" id="546107"/>
    <lineage>
        <taxon>Bacteria</taxon>
        <taxon>Bacillati</taxon>
        <taxon>Bacillota</taxon>
        <taxon>Bacilli</taxon>
        <taxon>Bacillales</taxon>
        <taxon>Bacillaceae</taxon>
        <taxon>Oceanobacillus</taxon>
    </lineage>
</organism>
<keyword evidence="2" id="KW-0812">Transmembrane</keyword>
<dbReference type="RefSeq" id="WP_379589810.1">
    <property type="nucleotide sequence ID" value="NZ_JBHTKK010000001.1"/>
</dbReference>
<dbReference type="GO" id="GO:0016740">
    <property type="term" value="F:transferase activity"/>
    <property type="evidence" value="ECO:0007669"/>
    <property type="project" value="UniProtKB-KW"/>
</dbReference>
<dbReference type="PANTHER" id="PTHR30576:SF0">
    <property type="entry name" value="UNDECAPRENYL-PHOSPHATE N-ACETYLGALACTOSAMINYL 1-PHOSPHATE TRANSFERASE-RELATED"/>
    <property type="match status" value="1"/>
</dbReference>
<protein>
    <submittedName>
        <fullName evidence="4">Sugar transferase</fullName>
    </submittedName>
</protein>
<keyword evidence="4" id="KW-0808">Transferase</keyword>
<dbReference type="EMBL" id="JBHTKK010000001">
    <property type="protein sequence ID" value="MFD1064411.1"/>
    <property type="molecule type" value="Genomic_DNA"/>
</dbReference>
<evidence type="ECO:0000256" key="2">
    <source>
        <dbReference type="SAM" id="Phobius"/>
    </source>
</evidence>
<dbReference type="PANTHER" id="PTHR30576">
    <property type="entry name" value="COLANIC BIOSYNTHESIS UDP-GLUCOSE LIPID CARRIER TRANSFERASE"/>
    <property type="match status" value="1"/>
</dbReference>
<accession>A0ABW3NA72</accession>
<evidence type="ECO:0000313" key="4">
    <source>
        <dbReference type="EMBL" id="MFD1064411.1"/>
    </source>
</evidence>
<evidence type="ECO:0000259" key="3">
    <source>
        <dbReference type="Pfam" id="PF02397"/>
    </source>
</evidence>